<accession>F4QSP8</accession>
<proteinExistence type="predicted"/>
<dbReference type="AlphaFoldDB" id="F4QSP8"/>
<organism evidence="1 2">
    <name type="scientific">Asticcacaulis biprosthecium C19</name>
    <dbReference type="NCBI Taxonomy" id="715226"/>
    <lineage>
        <taxon>Bacteria</taxon>
        <taxon>Pseudomonadati</taxon>
        <taxon>Pseudomonadota</taxon>
        <taxon>Alphaproteobacteria</taxon>
        <taxon>Caulobacterales</taxon>
        <taxon>Caulobacteraceae</taxon>
        <taxon>Asticcacaulis</taxon>
    </lineage>
</organism>
<name>F4QSP8_9CAUL</name>
<sequence length="797" mass="82983">MAGGASGAAAQLTPSFDVSAPGWVVASHQSLDGATTAQVPDFNPDRPVVQVWDVSAPATATPAVWQQSGFSPTMPGTGGAVEHLWSARRLGQVFGLAIDRNPDGPYIYAAETSIYGRWYSPAWTNNVNLNCRFAAPYVNSANPNCYPGMQSLSDPATLTSSAFAQPPLPGIFSQPVDPGTKQHGGAVWRLSLKANLPAGNGSQGAYELIAAIPTNDMSLGQIAHNPKADTFYVSNFADGLIYIFNNPTIGAPPVTTGFVTFDHGAQNGIPAAPGGQFTHYGRRIWGVQYNAADNRLYYAVWNADHRFRRTDGNGVRVPNQIWSVQLDAAGHPVAGTSTLLINLPAYPRPLPKDQQSPYAFTGATCPNIPSGVEYLLACYSLPVSDIAFNATGDVMLLAERGEHIGLMVGAGYDNSPSGNSILAHNSRILRYRKTAGTWTLETGSYGQYSGDGSFDLPNTPVFNGWRSDSSGGVDFGQGYSIDPASGQKVLDRTAAPWVWNGTNSGATLGRQACNQQPSVVSATCPLVYGLMGAHLPSLMDAGGGTTLPTTADLYFIDYDGNPLSNAKGAMGDVEVSRGAASILKICKVAGPGVSQGQLFGFLAPSPNARPPVTVPAGPGPGGWCKVAGTYPAGTVMTVNESAVAGISVTDISVEPSSAMVGTPDLAGRTVSVALVTGGVTEVTFTNARPTGYLEICKAGDVQGVYTFSTNGTDRITVPAGACSSAIEVPAGPVKIKELTPGAVMIACSTLPAGRQLDCSPTYGVSVVTVVPGGIASQTIATITNAKVDERRRPEVKK</sequence>
<dbReference type="Proteomes" id="UP000006512">
    <property type="component" value="Unassembled WGS sequence"/>
</dbReference>
<dbReference type="SUPFAM" id="SSF101908">
    <property type="entry name" value="Putative isomerase YbhE"/>
    <property type="match status" value="1"/>
</dbReference>
<evidence type="ECO:0000313" key="1">
    <source>
        <dbReference type="EMBL" id="EGF89768.1"/>
    </source>
</evidence>
<dbReference type="HOGENOM" id="CLU_352570_0_0_5"/>
<protein>
    <submittedName>
        <fullName evidence="1">Conserved repeat domain-containing protein</fullName>
    </submittedName>
</protein>
<evidence type="ECO:0000313" key="2">
    <source>
        <dbReference type="Proteomes" id="UP000006512"/>
    </source>
</evidence>
<dbReference type="eggNOG" id="COG4257">
    <property type="taxonomic scope" value="Bacteria"/>
</dbReference>
<reference evidence="2" key="1">
    <citation type="submission" date="2011-03" db="EMBL/GenBank/DDBJ databases">
        <title>Draft genome sequence of Brevundimonas diminuta.</title>
        <authorList>
            <person name="Brown P.J.B."/>
            <person name="Buechlein A."/>
            <person name="Hemmerich C."/>
            <person name="Brun Y.V."/>
        </authorList>
    </citation>
    <scope>NUCLEOTIDE SEQUENCE [LARGE SCALE GENOMIC DNA]</scope>
    <source>
        <strain evidence="2">C19</strain>
    </source>
</reference>
<keyword evidence="2" id="KW-1185">Reference proteome</keyword>
<dbReference type="EMBL" id="GL883080">
    <property type="protein sequence ID" value="EGF89768.1"/>
    <property type="molecule type" value="Genomic_DNA"/>
</dbReference>
<gene>
    <name evidence="1" type="ORF">ABI_41910</name>
</gene>